<evidence type="ECO:0000256" key="8">
    <source>
        <dbReference type="ARBA" id="ARBA00023224"/>
    </source>
</evidence>
<dbReference type="Pfam" id="PF00001">
    <property type="entry name" value="7tm_1"/>
    <property type="match status" value="2"/>
</dbReference>
<evidence type="ECO:0000256" key="9">
    <source>
        <dbReference type="RuleBase" id="RU000688"/>
    </source>
</evidence>
<dbReference type="AlphaFoldDB" id="A0AAU9X8D1"/>
<dbReference type="PANTHER" id="PTHR24249:SF372">
    <property type="entry name" value="G-PROTEIN COUPLED RECEPTORS FAMILY 1 PROFILE DOMAIN-CONTAINING PROTEIN"/>
    <property type="match status" value="1"/>
</dbReference>
<accession>A0AAU9X8D1</accession>
<dbReference type="SUPFAM" id="SSF81321">
    <property type="entry name" value="Family A G protein-coupled receptor-like"/>
    <property type="match status" value="1"/>
</dbReference>
<feature type="transmembrane region" description="Helical" evidence="10">
    <location>
        <begin position="257"/>
        <end position="279"/>
    </location>
</feature>
<reference evidence="12 13" key="1">
    <citation type="submission" date="2022-05" db="EMBL/GenBank/DDBJ databases">
        <authorList>
            <consortium name="Genoscope - CEA"/>
            <person name="William W."/>
        </authorList>
    </citation>
    <scope>NUCLEOTIDE SEQUENCE [LARGE SCALE GENOMIC DNA]</scope>
</reference>
<keyword evidence="2" id="KW-1003">Cell membrane</keyword>
<feature type="transmembrane region" description="Helical" evidence="10">
    <location>
        <begin position="225"/>
        <end position="245"/>
    </location>
</feature>
<dbReference type="PROSITE" id="PS50262">
    <property type="entry name" value="G_PROTEIN_RECEP_F1_2"/>
    <property type="match status" value="1"/>
</dbReference>
<name>A0AAU9X8D1_9CNID</name>
<feature type="transmembrane region" description="Helical" evidence="10">
    <location>
        <begin position="167"/>
        <end position="194"/>
    </location>
</feature>
<keyword evidence="7 9" id="KW-0675">Receptor</keyword>
<dbReference type="Proteomes" id="UP001159428">
    <property type="component" value="Unassembled WGS sequence"/>
</dbReference>
<evidence type="ECO:0000259" key="11">
    <source>
        <dbReference type="PROSITE" id="PS50262"/>
    </source>
</evidence>
<gene>
    <name evidence="12" type="ORF">PMEA_00019075</name>
</gene>
<evidence type="ECO:0000256" key="6">
    <source>
        <dbReference type="ARBA" id="ARBA00023136"/>
    </source>
</evidence>
<protein>
    <recommendedName>
        <fullName evidence="11">G-protein coupled receptors family 1 profile domain-containing protein</fullName>
    </recommendedName>
</protein>
<feature type="transmembrane region" description="Helical" evidence="10">
    <location>
        <begin position="98"/>
        <end position="122"/>
    </location>
</feature>
<sequence length="298" mass="33643">MATANVSCANEIPFLMFLQTDVSLLICAVLNCFFAATTTVGNLLIIISIFRSPALRSTANFLLLGLAIADFGVGVVLEPLYITVLLKLFMASPVSCTLAVSFTSVSSFLVVTSMFAVTAISLDRYLAIHFHLRYKEFFTEKKVIYLQISLWITSGLLTLTRMAGFRIYLVIALIIVIVCLSIICLAYCNIFLVLRRHQVQIQNQMRTTDRIKNLKQLRSSVVNTFYVFFAHLVCFLPFGCLTIIANTSRTRSRAVMLLNLLSTSIILFNSSLNPLIYCWRRQDFRENVKQTLKNHCCL</sequence>
<dbReference type="InterPro" id="IPR050569">
    <property type="entry name" value="TAAR"/>
</dbReference>
<comment type="similarity">
    <text evidence="9">Belongs to the G-protein coupled receptor 1 family.</text>
</comment>
<evidence type="ECO:0000256" key="2">
    <source>
        <dbReference type="ARBA" id="ARBA00022475"/>
    </source>
</evidence>
<dbReference type="PANTHER" id="PTHR24249">
    <property type="entry name" value="HISTAMINE RECEPTOR-RELATED G-PROTEIN COUPLED RECEPTOR"/>
    <property type="match status" value="1"/>
</dbReference>
<dbReference type="GO" id="GO:0004930">
    <property type="term" value="F:G protein-coupled receptor activity"/>
    <property type="evidence" value="ECO:0007669"/>
    <property type="project" value="UniProtKB-KW"/>
</dbReference>
<keyword evidence="8 9" id="KW-0807">Transducer</keyword>
<dbReference type="Gene3D" id="1.20.1070.10">
    <property type="entry name" value="Rhodopsin 7-helix transmembrane proteins"/>
    <property type="match status" value="1"/>
</dbReference>
<feature type="domain" description="G-protein coupled receptors family 1 profile" evidence="11">
    <location>
        <begin position="41"/>
        <end position="277"/>
    </location>
</feature>
<dbReference type="CDD" id="cd00637">
    <property type="entry name" value="7tm_classA_rhodopsin-like"/>
    <property type="match status" value="1"/>
</dbReference>
<evidence type="ECO:0000313" key="13">
    <source>
        <dbReference type="Proteomes" id="UP001159428"/>
    </source>
</evidence>
<dbReference type="SMART" id="SM01381">
    <property type="entry name" value="7TM_GPCR_Srsx"/>
    <property type="match status" value="1"/>
</dbReference>
<comment type="subcellular location">
    <subcellularLocation>
        <location evidence="1">Cell membrane</location>
        <topology evidence="1">Multi-pass membrane protein</topology>
    </subcellularLocation>
</comment>
<feature type="transmembrane region" description="Helical" evidence="10">
    <location>
        <begin position="143"/>
        <end position="161"/>
    </location>
</feature>
<evidence type="ECO:0000256" key="1">
    <source>
        <dbReference type="ARBA" id="ARBA00004651"/>
    </source>
</evidence>
<dbReference type="PROSITE" id="PS00237">
    <property type="entry name" value="G_PROTEIN_RECEP_F1_1"/>
    <property type="match status" value="1"/>
</dbReference>
<evidence type="ECO:0000256" key="4">
    <source>
        <dbReference type="ARBA" id="ARBA00022989"/>
    </source>
</evidence>
<dbReference type="InterPro" id="IPR000276">
    <property type="entry name" value="GPCR_Rhodpsn"/>
</dbReference>
<evidence type="ECO:0000313" key="12">
    <source>
        <dbReference type="EMBL" id="CAH3139985.1"/>
    </source>
</evidence>
<feature type="transmembrane region" description="Helical" evidence="10">
    <location>
        <begin position="61"/>
        <end position="86"/>
    </location>
</feature>
<keyword evidence="13" id="KW-1185">Reference proteome</keyword>
<keyword evidence="4 10" id="KW-1133">Transmembrane helix</keyword>
<keyword evidence="3 9" id="KW-0812">Transmembrane</keyword>
<proteinExistence type="inferred from homology"/>
<evidence type="ECO:0000256" key="5">
    <source>
        <dbReference type="ARBA" id="ARBA00023040"/>
    </source>
</evidence>
<dbReference type="EMBL" id="CALNXJ010000033">
    <property type="protein sequence ID" value="CAH3139985.1"/>
    <property type="molecule type" value="Genomic_DNA"/>
</dbReference>
<feature type="transmembrane region" description="Helical" evidence="10">
    <location>
        <begin position="22"/>
        <end position="49"/>
    </location>
</feature>
<comment type="caution">
    <text evidence="12">The sequence shown here is derived from an EMBL/GenBank/DDBJ whole genome shotgun (WGS) entry which is preliminary data.</text>
</comment>
<dbReference type="InterPro" id="IPR017452">
    <property type="entry name" value="GPCR_Rhodpsn_7TM"/>
</dbReference>
<dbReference type="GO" id="GO:0005886">
    <property type="term" value="C:plasma membrane"/>
    <property type="evidence" value="ECO:0007669"/>
    <property type="project" value="UniProtKB-SubCell"/>
</dbReference>
<evidence type="ECO:0000256" key="3">
    <source>
        <dbReference type="ARBA" id="ARBA00022692"/>
    </source>
</evidence>
<keyword evidence="5 9" id="KW-0297">G-protein coupled receptor</keyword>
<evidence type="ECO:0000256" key="7">
    <source>
        <dbReference type="ARBA" id="ARBA00023170"/>
    </source>
</evidence>
<organism evidence="12 13">
    <name type="scientific">Pocillopora meandrina</name>
    <dbReference type="NCBI Taxonomy" id="46732"/>
    <lineage>
        <taxon>Eukaryota</taxon>
        <taxon>Metazoa</taxon>
        <taxon>Cnidaria</taxon>
        <taxon>Anthozoa</taxon>
        <taxon>Hexacorallia</taxon>
        <taxon>Scleractinia</taxon>
        <taxon>Astrocoeniina</taxon>
        <taxon>Pocilloporidae</taxon>
        <taxon>Pocillopora</taxon>
    </lineage>
</organism>
<dbReference type="PRINTS" id="PR00237">
    <property type="entry name" value="GPCRRHODOPSN"/>
</dbReference>
<evidence type="ECO:0000256" key="10">
    <source>
        <dbReference type="SAM" id="Phobius"/>
    </source>
</evidence>
<keyword evidence="6 10" id="KW-0472">Membrane</keyword>